<comment type="caution">
    <text evidence="2">The sequence shown here is derived from an EMBL/GenBank/DDBJ whole genome shotgun (WGS) entry which is preliminary data.</text>
</comment>
<organism evidence="2 3">
    <name type="scientific">Candidatus Magasanikbacteria bacterium GW2011_GWA2_56_11</name>
    <dbReference type="NCBI Taxonomy" id="1619044"/>
    <lineage>
        <taxon>Bacteria</taxon>
        <taxon>Candidatus Magasanikiibacteriota</taxon>
    </lineage>
</organism>
<gene>
    <name evidence="2" type="ORF">UY92_C0015G0003</name>
</gene>
<evidence type="ECO:0000313" key="2">
    <source>
        <dbReference type="EMBL" id="KKW41591.1"/>
    </source>
</evidence>
<feature type="region of interest" description="Disordered" evidence="1">
    <location>
        <begin position="1"/>
        <end position="24"/>
    </location>
</feature>
<dbReference type="AlphaFoldDB" id="A0A0G1YEE1"/>
<proteinExistence type="predicted"/>
<dbReference type="STRING" id="1619044.UY92_C0015G0003"/>
<sequence>MSESGPRPYEPILTSKEAIEERRARRERRKQAFRELKVLNTSLERAEGKLEKRALSEERYIEEKFAIAERGKEGRDQIGQEHGELAFYEAAILSGEIHTFSDRAENFLSAAQGKLYEAGVQEDEDRVCQLEEEADNLVEMALEAEYAFWIANASANPEVIAAVAELMHEEQELTGLERMVARRIVHHEHEGKIGEANALREKFGPQIADRRAALELFTNHMVYNYGRDAYDEIRRRLQLSQAGDPGKKQNQ</sequence>
<reference evidence="2 3" key="1">
    <citation type="journal article" date="2015" name="Nature">
        <title>rRNA introns, odd ribosomes, and small enigmatic genomes across a large radiation of phyla.</title>
        <authorList>
            <person name="Brown C.T."/>
            <person name="Hug L.A."/>
            <person name="Thomas B.C."/>
            <person name="Sharon I."/>
            <person name="Castelle C.J."/>
            <person name="Singh A."/>
            <person name="Wilkins M.J."/>
            <person name="Williams K.H."/>
            <person name="Banfield J.F."/>
        </authorList>
    </citation>
    <scope>NUCLEOTIDE SEQUENCE [LARGE SCALE GENOMIC DNA]</scope>
</reference>
<dbReference type="Proteomes" id="UP000033870">
    <property type="component" value="Unassembled WGS sequence"/>
</dbReference>
<evidence type="ECO:0000256" key="1">
    <source>
        <dbReference type="SAM" id="MobiDB-lite"/>
    </source>
</evidence>
<protein>
    <submittedName>
        <fullName evidence="2">Uncharacterized protein</fullName>
    </submittedName>
</protein>
<evidence type="ECO:0000313" key="3">
    <source>
        <dbReference type="Proteomes" id="UP000033870"/>
    </source>
</evidence>
<dbReference type="EMBL" id="LCRX01000015">
    <property type="protein sequence ID" value="KKW41591.1"/>
    <property type="molecule type" value="Genomic_DNA"/>
</dbReference>
<accession>A0A0G1YEE1</accession>
<name>A0A0G1YEE1_9BACT</name>